<organism evidence="1 2">
    <name type="scientific">Pistacia integerrima</name>
    <dbReference type="NCBI Taxonomy" id="434235"/>
    <lineage>
        <taxon>Eukaryota</taxon>
        <taxon>Viridiplantae</taxon>
        <taxon>Streptophyta</taxon>
        <taxon>Embryophyta</taxon>
        <taxon>Tracheophyta</taxon>
        <taxon>Spermatophyta</taxon>
        <taxon>Magnoliopsida</taxon>
        <taxon>eudicotyledons</taxon>
        <taxon>Gunneridae</taxon>
        <taxon>Pentapetalae</taxon>
        <taxon>rosids</taxon>
        <taxon>malvids</taxon>
        <taxon>Sapindales</taxon>
        <taxon>Anacardiaceae</taxon>
        <taxon>Pistacia</taxon>
    </lineage>
</organism>
<evidence type="ECO:0000313" key="1">
    <source>
        <dbReference type="EMBL" id="KAJ0024283.1"/>
    </source>
</evidence>
<proteinExistence type="predicted"/>
<sequence length="475" mass="53489">MEEVRMLARFGGTWDTSADGWYAYNGGRLRGMKVAKGIAYKVFVELLYRTIEVDANEYVLKMEVLWHSSSMPLPPMEICNDSDLCFFLDGGCGSANDFIPLCVTLVHKDSTLTVARFPVHHISNCHTHSVSGSESNQIGSTKPSPNEPELETNPPYVPVVTFKEQLSMSQPQMSPSPLSQQPTLVNDDTQGDTHHVDGTPNTAGAYAVWNEEGVLEGVERRNQVKDDAPVNNVKDSRKNVRARPSRKFSYLPYLPECDATKLTDSDDDAFVVGQTFASKKELRKSLNLDAIKKHYQFKISRSTTKRFEAICINKDCKWRVCAIKSQENDNFKLRRLHLCHSCATDQVSGGHRQATSRLVGYHVKEQLLDKQCVYKPREIMEDMRNRYGIELSYNKCWRARDCAIKEIKGSLENSDELFASAEKVVRKRAPSGIVRKKRDPSSIVPKKCGQCGAYGHNRQTCRNPTPLQPSSEGKT</sequence>
<gene>
    <name evidence="1" type="ORF">Pint_07571</name>
</gene>
<keyword evidence="2" id="KW-1185">Reference proteome</keyword>
<dbReference type="Proteomes" id="UP001163603">
    <property type="component" value="Chromosome 10"/>
</dbReference>
<reference evidence="2" key="1">
    <citation type="journal article" date="2023" name="G3 (Bethesda)">
        <title>Genome assembly and association tests identify interacting loci associated with vigor, precocity, and sex in interspecific pistachio rootstocks.</title>
        <authorList>
            <person name="Palmer W."/>
            <person name="Jacygrad E."/>
            <person name="Sagayaradj S."/>
            <person name="Cavanaugh K."/>
            <person name="Han R."/>
            <person name="Bertier L."/>
            <person name="Beede B."/>
            <person name="Kafkas S."/>
            <person name="Golino D."/>
            <person name="Preece J."/>
            <person name="Michelmore R."/>
        </authorList>
    </citation>
    <scope>NUCLEOTIDE SEQUENCE [LARGE SCALE GENOMIC DNA]</scope>
</reference>
<evidence type="ECO:0000313" key="2">
    <source>
        <dbReference type="Proteomes" id="UP001163603"/>
    </source>
</evidence>
<comment type="caution">
    <text evidence="1">The sequence shown here is derived from an EMBL/GenBank/DDBJ whole genome shotgun (WGS) entry which is preliminary data.</text>
</comment>
<dbReference type="EMBL" id="CM047745">
    <property type="protein sequence ID" value="KAJ0024283.1"/>
    <property type="molecule type" value="Genomic_DNA"/>
</dbReference>
<protein>
    <submittedName>
        <fullName evidence="1">Uncharacterized protein</fullName>
    </submittedName>
</protein>
<name>A0ACC0XUQ0_9ROSI</name>
<accession>A0ACC0XUQ0</accession>